<keyword evidence="5" id="KW-0805">Transcription regulation</keyword>
<dbReference type="Pfam" id="PF02954">
    <property type="entry name" value="HTH_8"/>
    <property type="match status" value="1"/>
</dbReference>
<dbReference type="CDD" id="cd00009">
    <property type="entry name" value="AAA"/>
    <property type="match status" value="1"/>
</dbReference>
<comment type="caution">
    <text evidence="11">The sequence shown here is derived from an EMBL/GenBank/DDBJ whole genome shotgun (WGS) entry which is preliminary data.</text>
</comment>
<dbReference type="InterPro" id="IPR025943">
    <property type="entry name" value="Sigma_54_int_dom_ATP-bd_2"/>
</dbReference>
<dbReference type="PANTHER" id="PTHR32071:SF21">
    <property type="entry name" value="TRANSCRIPTIONAL REGULATORY PROTEIN FLGR"/>
    <property type="match status" value="1"/>
</dbReference>
<dbReference type="RefSeq" id="WP_124926084.1">
    <property type="nucleotide sequence ID" value="NZ_BMOH01000004.1"/>
</dbReference>
<evidence type="ECO:0000259" key="9">
    <source>
        <dbReference type="PROSITE" id="PS50045"/>
    </source>
</evidence>
<sequence length="456" mass="50315">MSIQVLVVEDDADLREALVDTLELAGFEYLEADSGEAALDMLAEYPVDMVVSDVNMGGMDGHQLLEKIQQAHPCLPVMLITAYGQVNKAVDAIRSGAVDYLMKPFAPEALIEVVKRYTGSHIKIEENLQPVAEESSSKQLLQVARRVAETDSTVLITGESGTGKEVLAQYIHMHSPRAEKPFIAINCAAIPENMLEATLFGHEKGAFTGAYTSNPGKFEQANGGTILLDEISEMDLGLQAKLLRVLQEQQVERVGGRKIINLDVRILATTNRKLEEYVAENKFREDLYYRLNVFPLQWLPLRERTADIVPLAQRLLAKYSVKMNRTSVTLSDDAQKVLQSFGWPGNVRELDNIIQRALILQQGALIGAADLHIQPGSLHTSEVAGRIGQVPVAEESGQLGSDMKQHEFQLIVDTLRDTGGSRKEASEKLGISPRTLRYKLAKMREAGIDLDAELSV</sequence>
<evidence type="ECO:0000313" key="12">
    <source>
        <dbReference type="Proteomes" id="UP000267535"/>
    </source>
</evidence>
<keyword evidence="4" id="KW-0902">Two-component regulatory system</keyword>
<dbReference type="InterPro" id="IPR002078">
    <property type="entry name" value="Sigma_54_int"/>
</dbReference>
<dbReference type="SUPFAM" id="SSF52172">
    <property type="entry name" value="CheY-like"/>
    <property type="match status" value="1"/>
</dbReference>
<dbReference type="InterPro" id="IPR025662">
    <property type="entry name" value="Sigma_54_int_dom_ATP-bd_1"/>
</dbReference>
<dbReference type="InterPro" id="IPR011006">
    <property type="entry name" value="CheY-like_superfamily"/>
</dbReference>
<protein>
    <submittedName>
        <fullName evidence="11">Sigma-54-dependent Fis family transcriptional regulator</fullName>
    </submittedName>
</protein>
<dbReference type="InterPro" id="IPR025944">
    <property type="entry name" value="Sigma_54_int_dom_CS"/>
</dbReference>
<keyword evidence="6" id="KW-0238">DNA-binding</keyword>
<dbReference type="InterPro" id="IPR001789">
    <property type="entry name" value="Sig_transdc_resp-reg_receiver"/>
</dbReference>
<dbReference type="Pfam" id="PF25601">
    <property type="entry name" value="AAA_lid_14"/>
    <property type="match status" value="1"/>
</dbReference>
<gene>
    <name evidence="11" type="ORF">EHS89_10370</name>
</gene>
<keyword evidence="3" id="KW-0067">ATP-binding</keyword>
<dbReference type="Proteomes" id="UP000267535">
    <property type="component" value="Unassembled WGS sequence"/>
</dbReference>
<accession>A0A3P1SQ07</accession>
<keyword evidence="12" id="KW-1185">Reference proteome</keyword>
<dbReference type="SUPFAM" id="SSF52540">
    <property type="entry name" value="P-loop containing nucleoside triphosphate hydrolases"/>
    <property type="match status" value="1"/>
</dbReference>
<dbReference type="GO" id="GO:0006355">
    <property type="term" value="P:regulation of DNA-templated transcription"/>
    <property type="evidence" value="ECO:0007669"/>
    <property type="project" value="InterPro"/>
</dbReference>
<dbReference type="SUPFAM" id="SSF46689">
    <property type="entry name" value="Homeodomain-like"/>
    <property type="match status" value="1"/>
</dbReference>
<dbReference type="SMART" id="SM00448">
    <property type="entry name" value="REC"/>
    <property type="match status" value="1"/>
</dbReference>
<dbReference type="PROSITE" id="PS50045">
    <property type="entry name" value="SIGMA54_INTERACT_4"/>
    <property type="match status" value="1"/>
</dbReference>
<dbReference type="SMART" id="SM00382">
    <property type="entry name" value="AAA"/>
    <property type="match status" value="1"/>
</dbReference>
<dbReference type="InterPro" id="IPR027417">
    <property type="entry name" value="P-loop_NTPase"/>
</dbReference>
<evidence type="ECO:0000256" key="7">
    <source>
        <dbReference type="ARBA" id="ARBA00023163"/>
    </source>
</evidence>
<dbReference type="EMBL" id="RQXV01000005">
    <property type="protein sequence ID" value="RRC99246.1"/>
    <property type="molecule type" value="Genomic_DNA"/>
</dbReference>
<evidence type="ECO:0000256" key="5">
    <source>
        <dbReference type="ARBA" id="ARBA00023015"/>
    </source>
</evidence>
<keyword evidence="1 8" id="KW-0597">Phosphoprotein</keyword>
<evidence type="ECO:0000313" key="11">
    <source>
        <dbReference type="EMBL" id="RRC99246.1"/>
    </source>
</evidence>
<dbReference type="InterPro" id="IPR058031">
    <property type="entry name" value="AAA_lid_NorR"/>
</dbReference>
<dbReference type="Pfam" id="PF00158">
    <property type="entry name" value="Sigma54_activat"/>
    <property type="match status" value="1"/>
</dbReference>
<evidence type="ECO:0000256" key="2">
    <source>
        <dbReference type="ARBA" id="ARBA00022741"/>
    </source>
</evidence>
<dbReference type="PROSITE" id="PS00675">
    <property type="entry name" value="SIGMA54_INTERACT_1"/>
    <property type="match status" value="1"/>
</dbReference>
<keyword evidence="7" id="KW-0804">Transcription</keyword>
<dbReference type="FunFam" id="3.40.50.2300:FF:000018">
    <property type="entry name" value="DNA-binding transcriptional regulator NtrC"/>
    <property type="match status" value="1"/>
</dbReference>
<dbReference type="PROSITE" id="PS50110">
    <property type="entry name" value="RESPONSE_REGULATORY"/>
    <property type="match status" value="1"/>
</dbReference>
<dbReference type="PROSITE" id="PS00676">
    <property type="entry name" value="SIGMA54_INTERACT_2"/>
    <property type="match status" value="1"/>
</dbReference>
<organism evidence="11 12">
    <name type="scientific">Amphritea balenae</name>
    <dbReference type="NCBI Taxonomy" id="452629"/>
    <lineage>
        <taxon>Bacteria</taxon>
        <taxon>Pseudomonadati</taxon>
        <taxon>Pseudomonadota</taxon>
        <taxon>Gammaproteobacteria</taxon>
        <taxon>Oceanospirillales</taxon>
        <taxon>Oceanospirillaceae</taxon>
        <taxon>Amphritea</taxon>
    </lineage>
</organism>
<dbReference type="Gene3D" id="1.10.10.60">
    <property type="entry name" value="Homeodomain-like"/>
    <property type="match status" value="1"/>
</dbReference>
<evidence type="ECO:0000256" key="6">
    <source>
        <dbReference type="ARBA" id="ARBA00023125"/>
    </source>
</evidence>
<dbReference type="PROSITE" id="PS00688">
    <property type="entry name" value="SIGMA54_INTERACT_3"/>
    <property type="match status" value="1"/>
</dbReference>
<dbReference type="PANTHER" id="PTHR32071">
    <property type="entry name" value="TRANSCRIPTIONAL REGULATORY PROTEIN"/>
    <property type="match status" value="1"/>
</dbReference>
<dbReference type="AlphaFoldDB" id="A0A3P1SQ07"/>
<dbReference type="FunFam" id="3.40.50.300:FF:000006">
    <property type="entry name" value="DNA-binding transcriptional regulator NtrC"/>
    <property type="match status" value="1"/>
</dbReference>
<reference evidence="11 12" key="1">
    <citation type="submission" date="2018-11" db="EMBL/GenBank/DDBJ databases">
        <title>The draft genome sequence of Amphritea balenae JAMM 1525T.</title>
        <authorList>
            <person name="Fang Z."/>
            <person name="Zhang Y."/>
            <person name="Han X."/>
        </authorList>
    </citation>
    <scope>NUCLEOTIDE SEQUENCE [LARGE SCALE GENOMIC DNA]</scope>
    <source>
        <strain evidence="11 12">JAMM 1525</strain>
    </source>
</reference>
<evidence type="ECO:0000256" key="1">
    <source>
        <dbReference type="ARBA" id="ARBA00022553"/>
    </source>
</evidence>
<evidence type="ECO:0000256" key="3">
    <source>
        <dbReference type="ARBA" id="ARBA00022840"/>
    </source>
</evidence>
<name>A0A3P1SQ07_9GAMM</name>
<dbReference type="GO" id="GO:0005524">
    <property type="term" value="F:ATP binding"/>
    <property type="evidence" value="ECO:0007669"/>
    <property type="project" value="UniProtKB-KW"/>
</dbReference>
<dbReference type="Pfam" id="PF00072">
    <property type="entry name" value="Response_reg"/>
    <property type="match status" value="1"/>
</dbReference>
<dbReference type="Gene3D" id="3.40.50.2300">
    <property type="match status" value="1"/>
</dbReference>
<dbReference type="GO" id="GO:0043565">
    <property type="term" value="F:sequence-specific DNA binding"/>
    <property type="evidence" value="ECO:0007669"/>
    <property type="project" value="InterPro"/>
</dbReference>
<evidence type="ECO:0000256" key="8">
    <source>
        <dbReference type="PROSITE-ProRule" id="PRU00169"/>
    </source>
</evidence>
<dbReference type="OrthoDB" id="9804019at2"/>
<dbReference type="Gene3D" id="1.10.8.60">
    <property type="match status" value="1"/>
</dbReference>
<dbReference type="Gene3D" id="3.40.50.300">
    <property type="entry name" value="P-loop containing nucleotide triphosphate hydrolases"/>
    <property type="match status" value="1"/>
</dbReference>
<dbReference type="GO" id="GO:0000160">
    <property type="term" value="P:phosphorelay signal transduction system"/>
    <property type="evidence" value="ECO:0007669"/>
    <property type="project" value="UniProtKB-KW"/>
</dbReference>
<dbReference type="InterPro" id="IPR009057">
    <property type="entry name" value="Homeodomain-like_sf"/>
</dbReference>
<dbReference type="PRINTS" id="PR01590">
    <property type="entry name" value="HTHFIS"/>
</dbReference>
<feature type="modified residue" description="4-aspartylphosphate" evidence="8">
    <location>
        <position position="53"/>
    </location>
</feature>
<dbReference type="InterPro" id="IPR002197">
    <property type="entry name" value="HTH_Fis"/>
</dbReference>
<evidence type="ECO:0000256" key="4">
    <source>
        <dbReference type="ARBA" id="ARBA00023012"/>
    </source>
</evidence>
<keyword evidence="2" id="KW-0547">Nucleotide-binding</keyword>
<dbReference type="InterPro" id="IPR003593">
    <property type="entry name" value="AAA+_ATPase"/>
</dbReference>
<proteinExistence type="predicted"/>
<feature type="domain" description="Sigma-54 factor interaction" evidence="9">
    <location>
        <begin position="130"/>
        <end position="359"/>
    </location>
</feature>
<feature type="domain" description="Response regulatory" evidence="10">
    <location>
        <begin position="4"/>
        <end position="118"/>
    </location>
</feature>
<evidence type="ECO:0000259" key="10">
    <source>
        <dbReference type="PROSITE" id="PS50110"/>
    </source>
</evidence>